<evidence type="ECO:0000313" key="1">
    <source>
        <dbReference type="EMBL" id="MBB3210704.1"/>
    </source>
</evidence>
<dbReference type="Proteomes" id="UP000536179">
    <property type="component" value="Unassembled WGS sequence"/>
</dbReference>
<name>A0A7W5E5Q0_9BACT</name>
<reference evidence="1 2" key="1">
    <citation type="submission" date="2020-08" db="EMBL/GenBank/DDBJ databases">
        <title>Genomic Encyclopedia of Type Strains, Phase III (KMG-III): the genomes of soil and plant-associated and newly described type strains.</title>
        <authorList>
            <person name="Whitman W."/>
        </authorList>
    </citation>
    <scope>NUCLEOTIDE SEQUENCE [LARGE SCALE GENOMIC DNA]</scope>
    <source>
        <strain evidence="1 2">CECT 8075</strain>
    </source>
</reference>
<comment type="caution">
    <text evidence="1">The sequence shown here is derived from an EMBL/GenBank/DDBJ whole genome shotgun (WGS) entry which is preliminary data.</text>
</comment>
<dbReference type="AlphaFoldDB" id="A0A7W5E5Q0"/>
<protein>
    <submittedName>
        <fullName evidence="1">Uncharacterized protein</fullName>
    </submittedName>
</protein>
<keyword evidence="2" id="KW-1185">Reference proteome</keyword>
<proteinExistence type="predicted"/>
<evidence type="ECO:0000313" key="2">
    <source>
        <dbReference type="Proteomes" id="UP000536179"/>
    </source>
</evidence>
<organism evidence="1 2">
    <name type="scientific">Aporhodopirellula rubra</name>
    <dbReference type="NCBI Taxonomy" id="980271"/>
    <lineage>
        <taxon>Bacteria</taxon>
        <taxon>Pseudomonadati</taxon>
        <taxon>Planctomycetota</taxon>
        <taxon>Planctomycetia</taxon>
        <taxon>Pirellulales</taxon>
        <taxon>Pirellulaceae</taxon>
        <taxon>Aporhodopirellula</taxon>
    </lineage>
</organism>
<dbReference type="EMBL" id="JACHXU010000052">
    <property type="protein sequence ID" value="MBB3210704.1"/>
    <property type="molecule type" value="Genomic_DNA"/>
</dbReference>
<gene>
    <name evidence="1" type="ORF">FHS27_006552</name>
</gene>
<accession>A0A7W5E5Q0</accession>
<sequence length="90" mass="10063">MNLQHFIQTIATHDSDLTIFVAAGELTGSSEISLVNLDENDEPDGMRELVDVWHALEILNGVSNLDPTLRTPGASERLLKRFIEYMHNDA</sequence>